<sequence>MTETPTRMETPYRRALLQRSGVLAIVERRTSAADALDPDALDLHLCLTEEGAVYAFNGHVDLGTGIRTALAQIVAEELDVAIDTVTMALGDTDNTPDQGPTIASETIQISARPLRIAAAQARLHLLGLAADMLDRPTDDLVIRDGILRSREDARIALPFGELLQNRQIHLLLDPETPVKDVADYRIVGRSVGRVDIPDKVTGSFVYVHDVRVPGMLHGRVVRPPYSGIDAGDFVGRSLEEVDKASIAHVPGVVAVVVQGDFIGVVCEREEQAIEAAAALKVTWKPWVAGADLGHVENALRAQPVQSRRLVDEGDVDAALAIAGHRLDRTYVWPYQMHGSIGPSCAVADFQPNGLRVWSGTQNPYPMRTDLALLMGLAEERIEVIRIEAAGCYGRNCADDVTADAALLSRGVGRPVRVQLTREQEHLWEPKGAAQLIDVSGALGPGGSLAAYDFETRYPSNLAPTLALLLTGAVSPRPFIAQMGDRTSRPAYDYENIRVTVHDMAPIVRASWLRGVSAMPNVFAHESFIDELAEEAGADPVAFRLDHLTDPRAAELTRATAERAGWTPRVGPAPQEDGTEIVRGRGFAQARYVHGKWPGTAAAWSAWAAEVAVNRVTGEVNVTRVVVGQDTGMMVNPAGVRHQIHGNVIQSTSRVLKEEVSFSETTAVASREWGAYPILGFPDLPSVDVLMMDRQYEPPLGAGESASVPSAAAIVNAVYDATGVRFRELPLTPERVLAGLGRLPQKTAAPARKRRRFAFFGGLGALAVGLAGFAAMALPIRAAIPPIARPDPTTYSASTIERGRVMASLGACAVCHTAPGGAAYAGGLAIETPFGTVMSTNITPDVSTGIGNWSYPAFERAMREGLHRDGRHLYPAFPYPNFAKADEADLQALYAFLMSQTAVAKANAPTRMTFPFNIRPLVAGWNLLFNRPGTIEADTAQSEAWNRGRYLVDGLGHCSACHSPRNALGAEKTGASYLAGGVAEGWEAPALTNLSHAPIPWTEADIYRYLRTGKSLHHGTAAGPMAPVVAELRALPDEDIRAMSVYLASFSDPMALDEVESRAAHISAATSVSAAPPSSTGARFYDGGCASCHEAGRGAILVNAGPALGFNTNLHAAKPDNVIRAILGGIEGHSGTMPAFGAALDNRQLADLIRYLRQRFAPDRASWQDLEETIARIRKPAT</sequence>
<dbReference type="InterPro" id="IPR046867">
    <property type="entry name" value="AldOxase/xan_DH_MoCoBD2"/>
</dbReference>
<keyword evidence="5" id="KW-0812">Transmembrane</keyword>
<keyword evidence="7" id="KW-0560">Oxidoreductase</keyword>
<feature type="domain" description="Cytochrome c" evidence="6">
    <location>
        <begin position="1075"/>
        <end position="1159"/>
    </location>
</feature>
<evidence type="ECO:0000256" key="3">
    <source>
        <dbReference type="ARBA" id="ARBA00023004"/>
    </source>
</evidence>
<dbReference type="Gene3D" id="3.90.1170.50">
    <property type="entry name" value="Aldehyde oxidase/xanthine dehydrogenase, a/b hammerhead"/>
    <property type="match status" value="1"/>
</dbReference>
<dbReference type="InterPro" id="IPR052516">
    <property type="entry name" value="N-heterocyclic_Hydroxylase"/>
</dbReference>
<dbReference type="SMART" id="SM01008">
    <property type="entry name" value="Ald_Xan_dh_C"/>
    <property type="match status" value="1"/>
</dbReference>
<dbReference type="InterPro" id="IPR008274">
    <property type="entry name" value="AldOxase/xan_DH_MoCoBD1"/>
</dbReference>
<dbReference type="PANTHER" id="PTHR47495:SF1">
    <property type="entry name" value="BLL3820 PROTEIN"/>
    <property type="match status" value="1"/>
</dbReference>
<keyword evidence="2 4" id="KW-0479">Metal-binding</keyword>
<feature type="domain" description="Cytochrome c" evidence="6">
    <location>
        <begin position="797"/>
        <end position="900"/>
    </location>
</feature>
<feature type="transmembrane region" description="Helical" evidence="5">
    <location>
        <begin position="756"/>
        <end position="779"/>
    </location>
</feature>
<protein>
    <submittedName>
        <fullName evidence="7">Nicotinate dehydrogenase subunit B</fullName>
        <ecNumber evidence="7">1.17.2.1</ecNumber>
    </submittedName>
</protein>
<dbReference type="EMBL" id="JAUSVO010000001">
    <property type="protein sequence ID" value="MDQ0436783.1"/>
    <property type="molecule type" value="Genomic_DNA"/>
</dbReference>
<dbReference type="Gene3D" id="1.10.760.10">
    <property type="entry name" value="Cytochrome c-like domain"/>
    <property type="match status" value="3"/>
</dbReference>
<dbReference type="Pfam" id="PF13442">
    <property type="entry name" value="Cytochrome_CBB3"/>
    <property type="match status" value="1"/>
</dbReference>
<evidence type="ECO:0000256" key="1">
    <source>
        <dbReference type="ARBA" id="ARBA00022617"/>
    </source>
</evidence>
<name>A0ABU0H4J2_9HYPH</name>
<dbReference type="Pfam" id="PF00034">
    <property type="entry name" value="Cytochrom_C"/>
    <property type="match status" value="1"/>
</dbReference>
<dbReference type="Pfam" id="PF02738">
    <property type="entry name" value="MoCoBD_1"/>
    <property type="match status" value="1"/>
</dbReference>
<gene>
    <name evidence="7" type="ORF">QO014_001153</name>
</gene>
<dbReference type="InterPro" id="IPR036856">
    <property type="entry name" value="Ald_Oxase/Xan_DH_a/b_sf"/>
</dbReference>
<evidence type="ECO:0000256" key="2">
    <source>
        <dbReference type="ARBA" id="ARBA00022723"/>
    </source>
</evidence>
<reference evidence="7 8" key="1">
    <citation type="submission" date="2023-07" db="EMBL/GenBank/DDBJ databases">
        <title>Genomic Encyclopedia of Type Strains, Phase IV (KMG-IV): sequencing the most valuable type-strain genomes for metagenomic binning, comparative biology and taxonomic classification.</title>
        <authorList>
            <person name="Goeker M."/>
        </authorList>
    </citation>
    <scope>NUCLEOTIDE SEQUENCE [LARGE SCALE GENOMIC DNA]</scope>
    <source>
        <strain evidence="7 8">B6-8</strain>
    </source>
</reference>
<keyword evidence="5" id="KW-1133">Transmembrane helix</keyword>
<dbReference type="SUPFAM" id="SSF56003">
    <property type="entry name" value="Molybdenum cofactor-binding domain"/>
    <property type="match status" value="2"/>
</dbReference>
<dbReference type="PROSITE" id="PS51007">
    <property type="entry name" value="CYTC"/>
    <property type="match status" value="3"/>
</dbReference>
<dbReference type="InterPro" id="IPR037165">
    <property type="entry name" value="AldOxase/xan_DH_Mopterin-bd_sf"/>
</dbReference>
<dbReference type="SUPFAM" id="SSF46626">
    <property type="entry name" value="Cytochrome c"/>
    <property type="match status" value="3"/>
</dbReference>
<dbReference type="InterPro" id="IPR000674">
    <property type="entry name" value="Ald_Oxase/Xan_DH_a/b"/>
</dbReference>
<evidence type="ECO:0000313" key="8">
    <source>
        <dbReference type="Proteomes" id="UP001241603"/>
    </source>
</evidence>
<evidence type="ECO:0000256" key="5">
    <source>
        <dbReference type="SAM" id="Phobius"/>
    </source>
</evidence>
<keyword evidence="3 4" id="KW-0408">Iron</keyword>
<dbReference type="RefSeq" id="WP_266347667.1">
    <property type="nucleotide sequence ID" value="NZ_JAPKNG010000001.1"/>
</dbReference>
<evidence type="ECO:0000259" key="6">
    <source>
        <dbReference type="PROSITE" id="PS51007"/>
    </source>
</evidence>
<dbReference type="PANTHER" id="PTHR47495">
    <property type="entry name" value="ALDEHYDE DEHYDROGENASE"/>
    <property type="match status" value="1"/>
</dbReference>
<evidence type="ECO:0000256" key="4">
    <source>
        <dbReference type="PROSITE-ProRule" id="PRU00433"/>
    </source>
</evidence>
<proteinExistence type="predicted"/>
<dbReference type="InterPro" id="IPR036909">
    <property type="entry name" value="Cyt_c-like_dom_sf"/>
</dbReference>
<keyword evidence="1 4" id="KW-0349">Heme</keyword>
<dbReference type="EC" id="1.17.2.1" evidence="7"/>
<dbReference type="SUPFAM" id="SSF54665">
    <property type="entry name" value="CO dehydrogenase molybdoprotein N-domain-like"/>
    <property type="match status" value="1"/>
</dbReference>
<keyword evidence="5" id="KW-0472">Membrane</keyword>
<dbReference type="Gene3D" id="3.30.365.10">
    <property type="entry name" value="Aldehyde oxidase/xanthine dehydrogenase, molybdopterin binding domain"/>
    <property type="match status" value="4"/>
</dbReference>
<organism evidence="7 8">
    <name type="scientific">Kaistia dalseonensis</name>
    <dbReference type="NCBI Taxonomy" id="410840"/>
    <lineage>
        <taxon>Bacteria</taxon>
        <taxon>Pseudomonadati</taxon>
        <taxon>Pseudomonadota</taxon>
        <taxon>Alphaproteobacteria</taxon>
        <taxon>Hyphomicrobiales</taxon>
        <taxon>Kaistiaceae</taxon>
        <taxon>Kaistia</taxon>
    </lineage>
</organism>
<dbReference type="InterPro" id="IPR009056">
    <property type="entry name" value="Cyt_c-like_dom"/>
</dbReference>
<feature type="domain" description="Cytochrome c" evidence="6">
    <location>
        <begin position="942"/>
        <end position="1050"/>
    </location>
</feature>
<keyword evidence="8" id="KW-1185">Reference proteome</keyword>
<comment type="caution">
    <text evidence="7">The sequence shown here is derived from an EMBL/GenBank/DDBJ whole genome shotgun (WGS) entry which is preliminary data.</text>
</comment>
<dbReference type="Pfam" id="PF20256">
    <property type="entry name" value="MoCoBD_2"/>
    <property type="match status" value="2"/>
</dbReference>
<accession>A0ABU0H4J2</accession>
<dbReference type="Proteomes" id="UP001241603">
    <property type="component" value="Unassembled WGS sequence"/>
</dbReference>
<evidence type="ECO:0000313" key="7">
    <source>
        <dbReference type="EMBL" id="MDQ0436783.1"/>
    </source>
</evidence>
<dbReference type="GO" id="GO:0016491">
    <property type="term" value="F:oxidoreductase activity"/>
    <property type="evidence" value="ECO:0007669"/>
    <property type="project" value="UniProtKB-KW"/>
</dbReference>